<feature type="compositionally biased region" description="Low complexity" evidence="1">
    <location>
        <begin position="11"/>
        <end position="23"/>
    </location>
</feature>
<reference evidence="2 4" key="1">
    <citation type="submission" date="2015-11" db="EMBL/GenBank/DDBJ databases">
        <title>Genomic analysis of 38 Legionella species identifies large and diverse effector repertoires.</title>
        <authorList>
            <person name="Burstein D."/>
            <person name="Amaro F."/>
            <person name="Zusman T."/>
            <person name="Lifshitz Z."/>
            <person name="Cohen O."/>
            <person name="Gilbert J.A."/>
            <person name="Pupko T."/>
            <person name="Shuman H.A."/>
            <person name="Segal G."/>
        </authorList>
    </citation>
    <scope>NUCLEOTIDE SEQUENCE [LARGE SCALE GENOMIC DNA]</scope>
    <source>
        <strain evidence="2 4">CDC#1407-AL-14</strain>
    </source>
</reference>
<name>A0A378IC43_9GAMM</name>
<keyword evidence="4" id="KW-1185">Reference proteome</keyword>
<reference evidence="3 5" key="2">
    <citation type="submission" date="2018-06" db="EMBL/GenBank/DDBJ databases">
        <authorList>
            <consortium name="Pathogen Informatics"/>
            <person name="Doyle S."/>
        </authorList>
    </citation>
    <scope>NUCLEOTIDE SEQUENCE [LARGE SCALE GENOMIC DNA]</scope>
    <source>
        <strain evidence="3 5">NCTC12437</strain>
    </source>
</reference>
<dbReference type="OrthoDB" id="5646811at2"/>
<organism evidence="3 5">
    <name type="scientific">Legionella birminghamensis</name>
    <dbReference type="NCBI Taxonomy" id="28083"/>
    <lineage>
        <taxon>Bacteria</taxon>
        <taxon>Pseudomonadati</taxon>
        <taxon>Pseudomonadota</taxon>
        <taxon>Gammaproteobacteria</taxon>
        <taxon>Legionellales</taxon>
        <taxon>Legionellaceae</taxon>
        <taxon>Legionella</taxon>
    </lineage>
</organism>
<feature type="region of interest" description="Disordered" evidence="1">
    <location>
        <begin position="1"/>
        <end position="23"/>
    </location>
</feature>
<gene>
    <name evidence="2" type="ORF">Lbir_1531</name>
    <name evidence="3" type="ORF">NCTC12437_02271</name>
</gene>
<protein>
    <submittedName>
        <fullName evidence="3">Uncharacterized protein</fullName>
    </submittedName>
</protein>
<dbReference type="RefSeq" id="WP_058523590.1">
    <property type="nucleotide sequence ID" value="NZ_CAAAHV010000001.1"/>
</dbReference>
<evidence type="ECO:0000313" key="3">
    <source>
        <dbReference type="EMBL" id="STX32486.1"/>
    </source>
</evidence>
<evidence type="ECO:0000313" key="2">
    <source>
        <dbReference type="EMBL" id="KTC71676.1"/>
    </source>
</evidence>
<proteinExistence type="predicted"/>
<dbReference type="Proteomes" id="UP000054735">
    <property type="component" value="Unassembled WGS sequence"/>
</dbReference>
<dbReference type="Proteomes" id="UP000255066">
    <property type="component" value="Unassembled WGS sequence"/>
</dbReference>
<accession>A0A378IC43</accession>
<evidence type="ECO:0000256" key="1">
    <source>
        <dbReference type="SAM" id="MobiDB-lite"/>
    </source>
</evidence>
<evidence type="ECO:0000313" key="4">
    <source>
        <dbReference type="Proteomes" id="UP000054735"/>
    </source>
</evidence>
<sequence length="104" mass="11931">MKKDNLVDGRSSQSSAGFFSHSANASQPSLLISDTYQSIVMQYYQASHYLTKAYILRQLSELRTQEHESAQPYLEWFESNIEKLSAQDFGEMALYTPELQKTIL</sequence>
<dbReference type="EMBL" id="UGNW01000001">
    <property type="protein sequence ID" value="STX32486.1"/>
    <property type="molecule type" value="Genomic_DNA"/>
</dbReference>
<evidence type="ECO:0000313" key="5">
    <source>
        <dbReference type="Proteomes" id="UP000255066"/>
    </source>
</evidence>
<dbReference type="STRING" id="28083.Lbir_1531"/>
<dbReference type="EMBL" id="LNXT01000019">
    <property type="protein sequence ID" value="KTC71676.1"/>
    <property type="molecule type" value="Genomic_DNA"/>
</dbReference>
<dbReference type="AlphaFoldDB" id="A0A378IC43"/>